<dbReference type="RefSeq" id="WP_185127752.1">
    <property type="nucleotide sequence ID" value="NZ_JACJVO010000005.1"/>
</dbReference>
<reference evidence="2 3" key="1">
    <citation type="submission" date="2020-08" db="EMBL/GenBank/DDBJ databases">
        <title>Cohnella phylogeny.</title>
        <authorList>
            <person name="Dunlap C."/>
        </authorList>
    </citation>
    <scope>NUCLEOTIDE SEQUENCE [LARGE SCALE GENOMIC DNA]</scope>
    <source>
        <strain evidence="2 3">CBP 2801</strain>
    </source>
</reference>
<comment type="caution">
    <text evidence="2">The sequence shown here is derived from an EMBL/GenBank/DDBJ whole genome shotgun (WGS) entry which is preliminary data.</text>
</comment>
<name>A0A7X0SHH8_9BACL</name>
<protein>
    <submittedName>
        <fullName evidence="2">Uncharacterized protein</fullName>
    </submittedName>
</protein>
<accession>A0A7X0SHH8</accession>
<gene>
    <name evidence="2" type="ORF">H7C18_04130</name>
</gene>
<keyword evidence="3" id="KW-1185">Reference proteome</keyword>
<sequence length="47" mass="5216">MAEPLERLDSERGITRSEDRMDMEKSRMDRDRTGAAVGSAERSGTSA</sequence>
<evidence type="ECO:0000313" key="3">
    <source>
        <dbReference type="Proteomes" id="UP000564644"/>
    </source>
</evidence>
<proteinExistence type="predicted"/>
<feature type="region of interest" description="Disordered" evidence="1">
    <location>
        <begin position="1"/>
        <end position="47"/>
    </location>
</feature>
<dbReference type="EMBL" id="JACJVO010000005">
    <property type="protein sequence ID" value="MBB6730077.1"/>
    <property type="molecule type" value="Genomic_DNA"/>
</dbReference>
<dbReference type="AlphaFoldDB" id="A0A7X0SHH8"/>
<evidence type="ECO:0000256" key="1">
    <source>
        <dbReference type="SAM" id="MobiDB-lite"/>
    </source>
</evidence>
<organism evidence="2 3">
    <name type="scientific">Cohnella zeiphila</name>
    <dbReference type="NCBI Taxonomy" id="2761120"/>
    <lineage>
        <taxon>Bacteria</taxon>
        <taxon>Bacillati</taxon>
        <taxon>Bacillota</taxon>
        <taxon>Bacilli</taxon>
        <taxon>Bacillales</taxon>
        <taxon>Paenibacillaceae</taxon>
        <taxon>Cohnella</taxon>
    </lineage>
</organism>
<feature type="compositionally biased region" description="Basic and acidic residues" evidence="1">
    <location>
        <begin position="1"/>
        <end position="33"/>
    </location>
</feature>
<dbReference type="Proteomes" id="UP000564644">
    <property type="component" value="Unassembled WGS sequence"/>
</dbReference>
<evidence type="ECO:0000313" key="2">
    <source>
        <dbReference type="EMBL" id="MBB6730077.1"/>
    </source>
</evidence>